<dbReference type="Proteomes" id="UP001370758">
    <property type="component" value="Unassembled WGS sequence"/>
</dbReference>
<proteinExistence type="predicted"/>
<comment type="caution">
    <text evidence="1">The sequence shown here is derived from an EMBL/GenBank/DDBJ whole genome shotgun (WGS) entry which is preliminary data.</text>
</comment>
<dbReference type="AlphaFoldDB" id="A0AAV9WJC4"/>
<organism evidence="1 2">
    <name type="scientific">Arthrobotrys musiformis</name>
    <dbReference type="NCBI Taxonomy" id="47236"/>
    <lineage>
        <taxon>Eukaryota</taxon>
        <taxon>Fungi</taxon>
        <taxon>Dikarya</taxon>
        <taxon>Ascomycota</taxon>
        <taxon>Pezizomycotina</taxon>
        <taxon>Orbiliomycetes</taxon>
        <taxon>Orbiliales</taxon>
        <taxon>Orbiliaceae</taxon>
        <taxon>Arthrobotrys</taxon>
    </lineage>
</organism>
<keyword evidence="2" id="KW-1185">Reference proteome</keyword>
<reference evidence="1 2" key="1">
    <citation type="submission" date="2023-08" db="EMBL/GenBank/DDBJ databases">
        <authorList>
            <person name="Palmer J.M."/>
        </authorList>
    </citation>
    <scope>NUCLEOTIDE SEQUENCE [LARGE SCALE GENOMIC DNA]</scope>
    <source>
        <strain evidence="1 2">TWF481</strain>
    </source>
</reference>
<accession>A0AAV9WJC4</accession>
<sequence length="102" mass="11341">MCQSKYFHNCKETLNKWEKLVPGGLGDCQCNEEVDAIEIKACLASCILAGGSATRTTKEQPGQDDEALRESHTELKEAVRDYKDGKIRVTDLIKTLLGRLGR</sequence>
<evidence type="ECO:0000313" key="2">
    <source>
        <dbReference type="Proteomes" id="UP001370758"/>
    </source>
</evidence>
<dbReference type="EMBL" id="JAVHJL010000002">
    <property type="protein sequence ID" value="KAK6509644.1"/>
    <property type="molecule type" value="Genomic_DNA"/>
</dbReference>
<protein>
    <submittedName>
        <fullName evidence="1">Uncharacterized protein</fullName>
    </submittedName>
</protein>
<name>A0AAV9WJC4_9PEZI</name>
<gene>
    <name evidence="1" type="ORF">TWF481_004376</name>
</gene>
<evidence type="ECO:0000313" key="1">
    <source>
        <dbReference type="EMBL" id="KAK6509644.1"/>
    </source>
</evidence>